<organism evidence="9 10">
    <name type="scientific">Paenibacillus lycopersici</name>
    <dbReference type="NCBI Taxonomy" id="2704462"/>
    <lineage>
        <taxon>Bacteria</taxon>
        <taxon>Bacillati</taxon>
        <taxon>Bacillota</taxon>
        <taxon>Bacilli</taxon>
        <taxon>Bacillales</taxon>
        <taxon>Paenibacillaceae</taxon>
        <taxon>Paenibacillus</taxon>
    </lineage>
</organism>
<keyword evidence="6 7" id="KW-0472">Membrane</keyword>
<keyword evidence="7" id="KW-1133">Transmembrane helix</keyword>
<dbReference type="InterPro" id="IPR003594">
    <property type="entry name" value="HATPase_dom"/>
</dbReference>
<keyword evidence="10" id="KW-1185">Reference proteome</keyword>
<sequence>MVTKMVSLWNSMQSVQIRLICYLLLVMLPLMGVSLYAIRQSQTLLIRQTSDNVYAALSASMAYIDVIMRSIENISILIASDKEMNDMLSKKESVGNEIFAQVKIMNKVGGISSVNDFISDISVFQQQTGTLVSSSRTGVRQVDLLDESWYRRAYDLRGISLLVNPSDTPDRFKKVDYLFNKDNILMVRAMGLNRPGYNPNLVIVAIKRQVLLESLEQLLEDTDSTVYLLSDTSEMLTSSGSFFSRAWLSDPRRSFLTDSPDGSQQLFVSKVTSASSSWSIVLAQPKSSLYHASKQIQEFIILIIVISILLALLISWILYRRITSPLKVLSYGMHQIRKGFYNVKLKKKRNDEFGFLMDSFNQMAEQQSYLIRDIYEQQIQHAKTDLKFLQSQINPHFLYNTLDSIYWAARNYEADEISEMVLNLSKFFRLSLNKGKDTFTLAESVEHLQYYMRIQQLRLLDKFDFEVQLDEQTKQLPIVKLLLQPIVENAIFHGLEKRRDNGGKLTIASGIEGRHLTVMVKDNGVGMTKDRLLYIQRRLLHIKPGFTFVNDDANPDMYGIRNVKARLLLYYGDRADLRFESSESEGTVVSVFIPLDRTNLA</sequence>
<evidence type="ECO:0000256" key="1">
    <source>
        <dbReference type="ARBA" id="ARBA00004651"/>
    </source>
</evidence>
<dbReference type="PROSITE" id="PS50885">
    <property type="entry name" value="HAMP"/>
    <property type="match status" value="1"/>
</dbReference>
<dbReference type="InterPro" id="IPR036890">
    <property type="entry name" value="HATPase_C_sf"/>
</dbReference>
<dbReference type="SUPFAM" id="SSF158472">
    <property type="entry name" value="HAMP domain-like"/>
    <property type="match status" value="1"/>
</dbReference>
<feature type="transmembrane region" description="Helical" evidence="7">
    <location>
        <begin position="299"/>
        <end position="319"/>
    </location>
</feature>
<evidence type="ECO:0000259" key="8">
    <source>
        <dbReference type="PROSITE" id="PS50885"/>
    </source>
</evidence>
<dbReference type="PANTHER" id="PTHR34220:SF7">
    <property type="entry name" value="SENSOR HISTIDINE KINASE YPDA"/>
    <property type="match status" value="1"/>
</dbReference>
<accession>A0A6C0G4L9</accession>
<dbReference type="Pfam" id="PF00672">
    <property type="entry name" value="HAMP"/>
    <property type="match status" value="1"/>
</dbReference>
<dbReference type="Gene3D" id="3.30.565.10">
    <property type="entry name" value="Histidine kinase-like ATPase, C-terminal domain"/>
    <property type="match status" value="1"/>
</dbReference>
<dbReference type="SUPFAM" id="SSF55874">
    <property type="entry name" value="ATPase domain of HSP90 chaperone/DNA topoisomerase II/histidine kinase"/>
    <property type="match status" value="1"/>
</dbReference>
<evidence type="ECO:0000256" key="3">
    <source>
        <dbReference type="ARBA" id="ARBA00022553"/>
    </source>
</evidence>
<dbReference type="Pfam" id="PF02518">
    <property type="entry name" value="HATPase_c"/>
    <property type="match status" value="1"/>
</dbReference>
<dbReference type="Proteomes" id="UP000476064">
    <property type="component" value="Chromosome"/>
</dbReference>
<name>A0A6C0G4L9_9BACL</name>
<dbReference type="GO" id="GO:0005886">
    <property type="term" value="C:plasma membrane"/>
    <property type="evidence" value="ECO:0007669"/>
    <property type="project" value="UniProtKB-SubCell"/>
</dbReference>
<dbReference type="GO" id="GO:0000155">
    <property type="term" value="F:phosphorelay sensor kinase activity"/>
    <property type="evidence" value="ECO:0007669"/>
    <property type="project" value="InterPro"/>
</dbReference>
<dbReference type="SMART" id="SM00304">
    <property type="entry name" value="HAMP"/>
    <property type="match status" value="1"/>
</dbReference>
<dbReference type="InterPro" id="IPR003660">
    <property type="entry name" value="HAMP_dom"/>
</dbReference>
<evidence type="ECO:0000256" key="2">
    <source>
        <dbReference type="ARBA" id="ARBA00022475"/>
    </source>
</evidence>
<gene>
    <name evidence="9" type="ORF">GXP70_22250</name>
</gene>
<feature type="transmembrane region" description="Helical" evidence="7">
    <location>
        <begin position="15"/>
        <end position="38"/>
    </location>
</feature>
<dbReference type="EMBL" id="CP048209">
    <property type="protein sequence ID" value="QHT62434.1"/>
    <property type="molecule type" value="Genomic_DNA"/>
</dbReference>
<evidence type="ECO:0000256" key="5">
    <source>
        <dbReference type="ARBA" id="ARBA00022777"/>
    </source>
</evidence>
<dbReference type="Pfam" id="PF06580">
    <property type="entry name" value="His_kinase"/>
    <property type="match status" value="1"/>
</dbReference>
<feature type="domain" description="HAMP" evidence="8">
    <location>
        <begin position="320"/>
        <end position="372"/>
    </location>
</feature>
<dbReference type="PANTHER" id="PTHR34220">
    <property type="entry name" value="SENSOR HISTIDINE KINASE YPDA"/>
    <property type="match status" value="1"/>
</dbReference>
<keyword evidence="5 9" id="KW-0418">Kinase</keyword>
<dbReference type="InterPro" id="IPR050640">
    <property type="entry name" value="Bact_2-comp_sensor_kinase"/>
</dbReference>
<keyword evidence="2" id="KW-1003">Cell membrane</keyword>
<dbReference type="AlphaFoldDB" id="A0A6C0G4L9"/>
<keyword evidence="3" id="KW-0597">Phosphoprotein</keyword>
<reference evidence="9 10" key="1">
    <citation type="submission" date="2020-01" db="EMBL/GenBank/DDBJ databases">
        <title>Paenibacillus sp. nov., isolated from tomato rhizosphere.</title>
        <authorList>
            <person name="Weon H.-Y."/>
            <person name="Lee S.A."/>
        </authorList>
    </citation>
    <scope>NUCLEOTIDE SEQUENCE [LARGE SCALE GENOMIC DNA]</scope>
    <source>
        <strain evidence="9 10">12200R-189</strain>
    </source>
</reference>
<dbReference type="CDD" id="cd06225">
    <property type="entry name" value="HAMP"/>
    <property type="match status" value="1"/>
</dbReference>
<dbReference type="Gene3D" id="6.10.340.10">
    <property type="match status" value="1"/>
</dbReference>
<keyword evidence="7" id="KW-0812">Transmembrane</keyword>
<dbReference type="KEGG" id="plyc:GXP70_22250"/>
<dbReference type="InterPro" id="IPR010559">
    <property type="entry name" value="Sig_transdc_His_kin_internal"/>
</dbReference>
<evidence type="ECO:0000256" key="6">
    <source>
        <dbReference type="ARBA" id="ARBA00023136"/>
    </source>
</evidence>
<evidence type="ECO:0000256" key="4">
    <source>
        <dbReference type="ARBA" id="ARBA00022679"/>
    </source>
</evidence>
<comment type="subcellular location">
    <subcellularLocation>
        <location evidence="1">Cell membrane</location>
        <topology evidence="1">Multi-pass membrane protein</topology>
    </subcellularLocation>
</comment>
<evidence type="ECO:0000313" key="9">
    <source>
        <dbReference type="EMBL" id="QHT62434.1"/>
    </source>
</evidence>
<evidence type="ECO:0000256" key="7">
    <source>
        <dbReference type="SAM" id="Phobius"/>
    </source>
</evidence>
<evidence type="ECO:0000313" key="10">
    <source>
        <dbReference type="Proteomes" id="UP000476064"/>
    </source>
</evidence>
<protein>
    <submittedName>
        <fullName evidence="9">Sensor histidine kinase</fullName>
    </submittedName>
</protein>
<proteinExistence type="predicted"/>
<keyword evidence="4" id="KW-0808">Transferase</keyword>